<dbReference type="AlphaFoldDB" id="A0A2P6VPE4"/>
<sequence>MAAAKARSPELAGHPLPWASATHMQLPCAWLHQLSVHSITHTASSSSSSGGSTSSATSWLRECPKHGGPAAAGAWGAAAPLLRELWSGSGLADEVPALTREALVAALGPDWIGLPPAQAPCLLSSAPSCAAAELASWAGYYRLRGLPLESPAALLLDAVLTLHAAVVRVQQQLLLAARHGEQATAHADLPAAAAAMAGGRAGQAAAAALPQPLVLHLLGPRRELDAWPLLLELGCLLPPGQRIELHLVGPEVPPWAHGRGLRVGPPAAPPCGRQGCSCGRQAAAPGSEAVEQQAARVGSAGSEHAGGPAGWQTLFFWRGAWHEVAAEVEAKHGAPHAVVAPNAGLAAFMEWIPTGTWLLLQ</sequence>
<dbReference type="STRING" id="554055.A0A2P6VPE4"/>
<keyword evidence="3" id="KW-1185">Reference proteome</keyword>
<evidence type="ECO:0000313" key="3">
    <source>
        <dbReference type="Proteomes" id="UP000239649"/>
    </source>
</evidence>
<dbReference type="InterPro" id="IPR046824">
    <property type="entry name" value="Mss51-like_C"/>
</dbReference>
<dbReference type="Proteomes" id="UP000239649">
    <property type="component" value="Unassembled WGS sequence"/>
</dbReference>
<evidence type="ECO:0000313" key="2">
    <source>
        <dbReference type="EMBL" id="PSC75939.1"/>
    </source>
</evidence>
<organism evidence="2 3">
    <name type="scientific">Micractinium conductrix</name>
    <dbReference type="NCBI Taxonomy" id="554055"/>
    <lineage>
        <taxon>Eukaryota</taxon>
        <taxon>Viridiplantae</taxon>
        <taxon>Chlorophyta</taxon>
        <taxon>core chlorophytes</taxon>
        <taxon>Trebouxiophyceae</taxon>
        <taxon>Chlorellales</taxon>
        <taxon>Chlorellaceae</taxon>
        <taxon>Chlorella clade</taxon>
        <taxon>Micractinium</taxon>
    </lineage>
</organism>
<reference evidence="2 3" key="1">
    <citation type="journal article" date="2018" name="Plant J.">
        <title>Genome sequences of Chlorella sorokiniana UTEX 1602 and Micractinium conductrix SAG 241.80: implications to maltose excretion by a green alga.</title>
        <authorList>
            <person name="Arriola M.B."/>
            <person name="Velmurugan N."/>
            <person name="Zhang Y."/>
            <person name="Plunkett M.H."/>
            <person name="Hondzo H."/>
            <person name="Barney B.M."/>
        </authorList>
    </citation>
    <scope>NUCLEOTIDE SEQUENCE [LARGE SCALE GENOMIC DNA]</scope>
    <source>
        <strain evidence="2 3">SAG 241.80</strain>
    </source>
</reference>
<dbReference type="EMBL" id="LHPF02000002">
    <property type="protein sequence ID" value="PSC75939.1"/>
    <property type="molecule type" value="Genomic_DNA"/>
</dbReference>
<gene>
    <name evidence="2" type="ORF">C2E20_1338</name>
</gene>
<evidence type="ECO:0000259" key="1">
    <source>
        <dbReference type="Pfam" id="PF20179"/>
    </source>
</evidence>
<dbReference type="Pfam" id="PF20179">
    <property type="entry name" value="MSS51_C"/>
    <property type="match status" value="1"/>
</dbReference>
<dbReference type="OrthoDB" id="568441at2759"/>
<dbReference type="PANTHER" id="PTHR47570:SF1">
    <property type="entry name" value="ZINC ION BINDING PROTEIN"/>
    <property type="match status" value="1"/>
</dbReference>
<proteinExistence type="predicted"/>
<feature type="domain" description="Mitochondrial splicing suppressor 51-like C-terminal" evidence="1">
    <location>
        <begin position="209"/>
        <end position="359"/>
    </location>
</feature>
<accession>A0A2P6VPE4</accession>
<dbReference type="PANTHER" id="PTHR47570">
    <property type="entry name" value="ZINC ION BINDING PROTEIN"/>
    <property type="match status" value="1"/>
</dbReference>
<name>A0A2P6VPE4_9CHLO</name>
<comment type="caution">
    <text evidence="2">The sequence shown here is derived from an EMBL/GenBank/DDBJ whole genome shotgun (WGS) entry which is preliminary data.</text>
</comment>
<protein>
    <submittedName>
        <fullName evidence="2">Zinc finger MYND domain-containing 15</fullName>
    </submittedName>
</protein>